<evidence type="ECO:0000313" key="2">
    <source>
        <dbReference type="EMBL" id="SNT60521.1"/>
    </source>
</evidence>
<dbReference type="RefSeq" id="WP_089212931.1">
    <property type="nucleotide sequence ID" value="NZ_FZOD01000078.1"/>
</dbReference>
<reference evidence="2 3" key="1">
    <citation type="submission" date="2017-06" db="EMBL/GenBank/DDBJ databases">
        <authorList>
            <person name="Kim H.J."/>
            <person name="Triplett B.A."/>
        </authorList>
    </citation>
    <scope>NUCLEOTIDE SEQUENCE [LARGE SCALE GENOMIC DNA]</scope>
    <source>
        <strain evidence="2 3">CGMCC 4.2132</strain>
    </source>
</reference>
<protein>
    <submittedName>
        <fullName evidence="2">Nucleoside-diphosphate-sugar epimerase</fullName>
    </submittedName>
</protein>
<dbReference type="EMBL" id="FZOD01000078">
    <property type="protein sequence ID" value="SNT60521.1"/>
    <property type="molecule type" value="Genomic_DNA"/>
</dbReference>
<dbReference type="Pfam" id="PF01370">
    <property type="entry name" value="Epimerase"/>
    <property type="match status" value="1"/>
</dbReference>
<name>A0A239P070_9ACTN</name>
<evidence type="ECO:0000313" key="3">
    <source>
        <dbReference type="Proteomes" id="UP000198282"/>
    </source>
</evidence>
<accession>A0A239P070</accession>
<dbReference type="PANTHER" id="PTHR43245:SF23">
    <property type="entry name" value="NAD(P)-BINDING DOMAIN-CONTAINING PROTEIN"/>
    <property type="match status" value="1"/>
</dbReference>
<gene>
    <name evidence="2" type="ORF">SAMN05216276_107810</name>
</gene>
<dbReference type="AlphaFoldDB" id="A0A239P070"/>
<dbReference type="CDD" id="cd08946">
    <property type="entry name" value="SDR_e"/>
    <property type="match status" value="1"/>
</dbReference>
<keyword evidence="3" id="KW-1185">Reference proteome</keyword>
<evidence type="ECO:0000259" key="1">
    <source>
        <dbReference type="Pfam" id="PF01370"/>
    </source>
</evidence>
<organism evidence="2 3">
    <name type="scientific">Streptosporangium subroseum</name>
    <dbReference type="NCBI Taxonomy" id="106412"/>
    <lineage>
        <taxon>Bacteria</taxon>
        <taxon>Bacillati</taxon>
        <taxon>Actinomycetota</taxon>
        <taxon>Actinomycetes</taxon>
        <taxon>Streptosporangiales</taxon>
        <taxon>Streptosporangiaceae</taxon>
        <taxon>Streptosporangium</taxon>
    </lineage>
</organism>
<dbReference type="PANTHER" id="PTHR43245">
    <property type="entry name" value="BIFUNCTIONAL POLYMYXIN RESISTANCE PROTEIN ARNA"/>
    <property type="match status" value="1"/>
</dbReference>
<feature type="domain" description="NAD-dependent epimerase/dehydratase" evidence="1">
    <location>
        <begin position="3"/>
        <end position="236"/>
    </location>
</feature>
<dbReference type="SUPFAM" id="SSF51735">
    <property type="entry name" value="NAD(P)-binding Rossmann-fold domains"/>
    <property type="match status" value="1"/>
</dbReference>
<dbReference type="InterPro" id="IPR050177">
    <property type="entry name" value="Lipid_A_modif_metabolic_enz"/>
</dbReference>
<dbReference type="OrthoDB" id="9795501at2"/>
<proteinExistence type="predicted"/>
<dbReference type="InterPro" id="IPR001509">
    <property type="entry name" value="Epimerase_deHydtase"/>
</dbReference>
<dbReference type="Proteomes" id="UP000198282">
    <property type="component" value="Unassembled WGS sequence"/>
</dbReference>
<dbReference type="Gene3D" id="3.40.50.720">
    <property type="entry name" value="NAD(P)-binding Rossmann-like Domain"/>
    <property type="match status" value="1"/>
</dbReference>
<sequence>MQILITGAAGYIGAPTTARLIAAGHTVRALDTLRFGGAALLGAYPTGQFELLRGDIRDADTVGQALDGVDAVVHLAAIVGDPACAAEPDLARQVNLEATVALHAAARRAGVGRFIFASTCSVYGHGDSLLDESSPLVPLSLYAQTKAEAETRILTPGGEMATTALRFATLYGLAPRMRFDLVVNLWVRQALTRGVLALHAPQAWRPLIHVSDIAAAVTAVLDAPTERVTGQVFNVASARDNHQLSAVAAMVAEVCGDVRINVAPLAGDARNYRVSAAKLTAATGWTPARTLRQGIAEMAGALSAGVIEVEGMRRAA</sequence>
<dbReference type="InterPro" id="IPR036291">
    <property type="entry name" value="NAD(P)-bd_dom_sf"/>
</dbReference>